<reference evidence="2" key="1">
    <citation type="submission" date="2020-06" db="EMBL/GenBank/DDBJ databases">
        <title>Unique genomic features of the anaerobic methanotrophic archaea.</title>
        <authorList>
            <person name="Chadwick G.L."/>
            <person name="Skennerton C.T."/>
            <person name="Laso-Perez R."/>
            <person name="Leu A.O."/>
            <person name="Speth D.R."/>
            <person name="Yu H."/>
            <person name="Morgan-Lang C."/>
            <person name="Hatzenpichler R."/>
            <person name="Goudeau D."/>
            <person name="Malmstrom R."/>
            <person name="Brazelton W.J."/>
            <person name="Woyke T."/>
            <person name="Hallam S.J."/>
            <person name="Tyson G.W."/>
            <person name="Wegener G."/>
            <person name="Boetius A."/>
            <person name="Orphan V."/>
        </authorList>
    </citation>
    <scope>NUCLEOTIDE SEQUENCE</scope>
</reference>
<proteinExistence type="predicted"/>
<feature type="region of interest" description="Disordered" evidence="1">
    <location>
        <begin position="1"/>
        <end position="20"/>
    </location>
</feature>
<gene>
    <name evidence="2" type="ORF">LNGCCOLK_00051</name>
</gene>
<dbReference type="EMBL" id="MT631260">
    <property type="protein sequence ID" value="QNO47373.1"/>
    <property type="molecule type" value="Genomic_DNA"/>
</dbReference>
<protein>
    <submittedName>
        <fullName evidence="2">Uncharacterized protein</fullName>
    </submittedName>
</protein>
<dbReference type="AlphaFoldDB" id="A0A7G9YH89"/>
<accession>A0A7G9YH89</accession>
<sequence>MGLKKEGVSAKDYPHKSSNGEDSYTLVEFNHSTINSVKVTFDPSRITKPNTSGEYSQFKSLSKYPNFLRYSDLQDFVYKTKTENVISRNYFALGRCSSKSDGGRSHELKIQAFSA</sequence>
<evidence type="ECO:0000256" key="1">
    <source>
        <dbReference type="SAM" id="MobiDB-lite"/>
    </source>
</evidence>
<evidence type="ECO:0000313" key="2">
    <source>
        <dbReference type="EMBL" id="QNO47373.1"/>
    </source>
</evidence>
<name>A0A7G9YH89_9EURY</name>
<organism evidence="2">
    <name type="scientific">Candidatus Methanogaster sp. ANME-2c ERB4</name>
    <dbReference type="NCBI Taxonomy" id="2759911"/>
    <lineage>
        <taxon>Archaea</taxon>
        <taxon>Methanobacteriati</taxon>
        <taxon>Methanobacteriota</taxon>
        <taxon>Stenosarchaea group</taxon>
        <taxon>Methanomicrobia</taxon>
        <taxon>Methanosarcinales</taxon>
        <taxon>ANME-2 cluster</taxon>
        <taxon>Candidatus Methanogasteraceae</taxon>
        <taxon>Candidatus Methanogaster</taxon>
    </lineage>
</organism>
<feature type="compositionally biased region" description="Basic and acidic residues" evidence="1">
    <location>
        <begin position="1"/>
        <end position="19"/>
    </location>
</feature>